<dbReference type="Pfam" id="PF07732">
    <property type="entry name" value="Cu-oxidase_3"/>
    <property type="match status" value="1"/>
</dbReference>
<keyword evidence="5" id="KW-0732">Signal</keyword>
<evidence type="ECO:0000256" key="1">
    <source>
        <dbReference type="ARBA" id="ARBA00010609"/>
    </source>
</evidence>
<comment type="similarity">
    <text evidence="1">Belongs to the multicopper oxidase family.</text>
</comment>
<feature type="domain" description="Plastocyanin-like" evidence="6">
    <location>
        <begin position="209"/>
        <end position="320"/>
    </location>
</feature>
<keyword evidence="4" id="KW-0186">Copper</keyword>
<dbReference type="Proteomes" id="UP001652740">
    <property type="component" value="Unplaced"/>
</dbReference>
<proteinExistence type="inferred from homology"/>
<evidence type="ECO:0000256" key="5">
    <source>
        <dbReference type="SAM" id="SignalP"/>
    </source>
</evidence>
<evidence type="ECO:0000256" key="4">
    <source>
        <dbReference type="ARBA" id="ARBA00023008"/>
    </source>
</evidence>
<feature type="signal peptide" evidence="5">
    <location>
        <begin position="1"/>
        <end position="20"/>
    </location>
</feature>
<dbReference type="RefSeq" id="XP_031768453.1">
    <property type="nucleotide sequence ID" value="XM_031912593.2"/>
</dbReference>
<dbReference type="InterPro" id="IPR011707">
    <property type="entry name" value="Cu-oxidase-like_N"/>
</dbReference>
<dbReference type="InterPro" id="IPR011706">
    <property type="entry name" value="Cu-oxidase_C"/>
</dbReference>
<feature type="chain" id="PRO_5026879412" evidence="5">
    <location>
        <begin position="21"/>
        <end position="596"/>
    </location>
</feature>
<gene>
    <name evidence="10" type="primary">LOC113517565</name>
</gene>
<dbReference type="GO" id="GO:0005507">
    <property type="term" value="F:copper ion binding"/>
    <property type="evidence" value="ECO:0007669"/>
    <property type="project" value="InterPro"/>
</dbReference>
<evidence type="ECO:0000256" key="2">
    <source>
        <dbReference type="ARBA" id="ARBA00022723"/>
    </source>
</evidence>
<organism evidence="9 10">
    <name type="scientific">Galleria mellonella</name>
    <name type="common">Greater wax moth</name>
    <dbReference type="NCBI Taxonomy" id="7137"/>
    <lineage>
        <taxon>Eukaryota</taxon>
        <taxon>Metazoa</taxon>
        <taxon>Ecdysozoa</taxon>
        <taxon>Arthropoda</taxon>
        <taxon>Hexapoda</taxon>
        <taxon>Insecta</taxon>
        <taxon>Pterygota</taxon>
        <taxon>Neoptera</taxon>
        <taxon>Endopterygota</taxon>
        <taxon>Lepidoptera</taxon>
        <taxon>Glossata</taxon>
        <taxon>Ditrysia</taxon>
        <taxon>Pyraloidea</taxon>
        <taxon>Pyralidae</taxon>
        <taxon>Galleriinae</taxon>
        <taxon>Galleria</taxon>
    </lineage>
</organism>
<evidence type="ECO:0000259" key="6">
    <source>
        <dbReference type="Pfam" id="PF00394"/>
    </source>
</evidence>
<dbReference type="CDD" id="cd13858">
    <property type="entry name" value="CuRO_1_tcLCC2_insect_like"/>
    <property type="match status" value="1"/>
</dbReference>
<protein>
    <submittedName>
        <fullName evidence="10">Uncharacterized protein LOC113517565</fullName>
    </submittedName>
</protein>
<evidence type="ECO:0000259" key="7">
    <source>
        <dbReference type="Pfam" id="PF07731"/>
    </source>
</evidence>
<feature type="domain" description="Plastocyanin-like" evidence="7">
    <location>
        <begin position="450"/>
        <end position="553"/>
    </location>
</feature>
<dbReference type="FunFam" id="2.60.40.420:FF:000045">
    <property type="entry name" value="Laccase 2"/>
    <property type="match status" value="1"/>
</dbReference>
<accession>A0A6J3C4P2</accession>
<evidence type="ECO:0000313" key="9">
    <source>
        <dbReference type="Proteomes" id="UP001652740"/>
    </source>
</evidence>
<dbReference type="OrthoDB" id="2121828at2759"/>
<dbReference type="Gene3D" id="2.60.40.420">
    <property type="entry name" value="Cupredoxins - blue copper proteins"/>
    <property type="match status" value="3"/>
</dbReference>
<sequence length="596" mass="66500">MKLLVICLMIIANIINNGKASLETFKVMSDNWLLEDNTKSPVSCYRPCKFNVEPRFCRYTFEIEPTMTENGKTAITINGKTPGPPINVCVNDFVVVKVKNKIPDQDIAIHWHGVEQVAPHMDGVPMITQCPISYGSTYTYIFNAISPGTFFYHADSVSHHSDGVYGSFVVNQPQPLDHHSALYDYDRSPEYTLLVGARFPMLFTANLEDMSQMAPDALVINGDEDSYKLFVMQGYAYRLRLINAIAIECPVVASIEGHEMTVIATDGKAVKPVSTRSVQLYPGERMDVVVRASQENGGYWLKVHGIEVCAGLTTDAMLIYSGFNYTSMLQNKRTNLINTETDKELGPPVYGQMLESKQNVAQSTPSKTVYLSIDRKAVKHEDNENDFRYISEALPNKPFFPAALSLQDSVVQINGKSFLYPAIPAILSPRYVKLNYVCPVGEEDKSRDPQCVQILTSHEGAVVELVLLNEGFGSNDSYTFHLHGFTMQVVATWQSLDKKPISLEEFKRLDKEKKVIRNLINPPVKDTVTVPNKGYTVVRMRTDLGGSWMLECRACSLSSLPTAILLSVPRSLPLPEQIIKALSLCGNYKPPDVLLN</sequence>
<dbReference type="PANTHER" id="PTHR11709:SF394">
    <property type="entry name" value="FI03373P-RELATED"/>
    <property type="match status" value="1"/>
</dbReference>
<dbReference type="KEGG" id="gmw:113517565"/>
<keyword evidence="3" id="KW-0560">Oxidoreductase</keyword>
<dbReference type="InterPro" id="IPR001117">
    <property type="entry name" value="Cu-oxidase_2nd"/>
</dbReference>
<reference evidence="10" key="1">
    <citation type="submission" date="2025-08" db="UniProtKB">
        <authorList>
            <consortium name="RefSeq"/>
        </authorList>
    </citation>
    <scope>IDENTIFICATION</scope>
    <source>
        <tissue evidence="10">Whole larvae</tissue>
    </source>
</reference>
<dbReference type="Pfam" id="PF00394">
    <property type="entry name" value="Cu-oxidase"/>
    <property type="match status" value="1"/>
</dbReference>
<evidence type="ECO:0000259" key="8">
    <source>
        <dbReference type="Pfam" id="PF07732"/>
    </source>
</evidence>
<dbReference type="GO" id="GO:0005886">
    <property type="term" value="C:plasma membrane"/>
    <property type="evidence" value="ECO:0007669"/>
    <property type="project" value="TreeGrafter"/>
</dbReference>
<dbReference type="PANTHER" id="PTHR11709">
    <property type="entry name" value="MULTI-COPPER OXIDASE"/>
    <property type="match status" value="1"/>
</dbReference>
<dbReference type="AlphaFoldDB" id="A0A6J3C4P2"/>
<evidence type="ECO:0000256" key="3">
    <source>
        <dbReference type="ARBA" id="ARBA00023002"/>
    </source>
</evidence>
<dbReference type="InterPro" id="IPR045087">
    <property type="entry name" value="Cu-oxidase_fam"/>
</dbReference>
<feature type="domain" description="Plastocyanin-like" evidence="8">
    <location>
        <begin position="70"/>
        <end position="174"/>
    </location>
</feature>
<dbReference type="GO" id="GO:0016491">
    <property type="term" value="F:oxidoreductase activity"/>
    <property type="evidence" value="ECO:0007669"/>
    <property type="project" value="UniProtKB-KW"/>
</dbReference>
<dbReference type="SUPFAM" id="SSF49503">
    <property type="entry name" value="Cupredoxins"/>
    <property type="match status" value="3"/>
</dbReference>
<name>A0A6J3C4P2_GALME</name>
<dbReference type="InterPro" id="IPR008972">
    <property type="entry name" value="Cupredoxin"/>
</dbReference>
<dbReference type="GO" id="GO:0006826">
    <property type="term" value="P:iron ion transport"/>
    <property type="evidence" value="ECO:0007669"/>
    <property type="project" value="TreeGrafter"/>
</dbReference>
<dbReference type="GeneID" id="113517565"/>
<evidence type="ECO:0000313" key="10">
    <source>
        <dbReference type="RefSeq" id="XP_031768453.1"/>
    </source>
</evidence>
<keyword evidence="2" id="KW-0479">Metal-binding</keyword>
<dbReference type="InParanoid" id="A0A6J3C4P2"/>
<keyword evidence="9" id="KW-1185">Reference proteome</keyword>
<dbReference type="Pfam" id="PF07731">
    <property type="entry name" value="Cu-oxidase_2"/>
    <property type="match status" value="1"/>
</dbReference>